<dbReference type="RefSeq" id="WP_109826298.1">
    <property type="nucleotide sequence ID" value="NZ_CP029494.1"/>
</dbReference>
<evidence type="ECO:0000313" key="3">
    <source>
        <dbReference type="Proteomes" id="UP000245368"/>
    </source>
</evidence>
<dbReference type="SUPFAM" id="SSF53335">
    <property type="entry name" value="S-adenosyl-L-methionine-dependent methyltransferases"/>
    <property type="match status" value="1"/>
</dbReference>
<dbReference type="InterPro" id="IPR029063">
    <property type="entry name" value="SAM-dependent_MTases_sf"/>
</dbReference>
<keyword evidence="3" id="KW-1185">Reference proteome</keyword>
<keyword evidence="2" id="KW-0489">Methyltransferase</keyword>
<gene>
    <name evidence="2" type="ORF">DKM44_06515</name>
</gene>
<dbReference type="EMBL" id="CP029494">
    <property type="protein sequence ID" value="AWN22922.1"/>
    <property type="molecule type" value="Genomic_DNA"/>
</dbReference>
<dbReference type="CDD" id="cd02440">
    <property type="entry name" value="AdoMet_MTases"/>
    <property type="match status" value="1"/>
</dbReference>
<dbReference type="KEGG" id="dez:DKM44_06515"/>
<accession>A0A2Z3JD09</accession>
<dbReference type="GO" id="GO:0032259">
    <property type="term" value="P:methylation"/>
    <property type="evidence" value="ECO:0007669"/>
    <property type="project" value="UniProtKB-KW"/>
</dbReference>
<dbReference type="Gene3D" id="3.40.50.150">
    <property type="entry name" value="Vaccinia Virus protein VP39"/>
    <property type="match status" value="1"/>
</dbReference>
<dbReference type="PANTHER" id="PTHR42912:SF93">
    <property type="entry name" value="N6-ADENOSINE-METHYLTRANSFERASE TMT1A"/>
    <property type="match status" value="1"/>
</dbReference>
<dbReference type="OrthoDB" id="69144at2"/>
<dbReference type="InterPro" id="IPR050508">
    <property type="entry name" value="Methyltransf_Superfamily"/>
</dbReference>
<sequence>MTQARHLEERVNISKAALTPAQRSNLLDFTARGYALWRARSLALLSGGPLSLEREAAYFRARCRPAPSQQWLDIGTSAGFYAGVLASAGAEVLACDISPAMLREAARREGSPNIRYALLNAEASGLPSQSFDGVSIGATLNETADPERMLGEVHRLLRPGGQLWIMALARDGSALQGLLTWLGGLTFPDEAQLDTWLPQMRRTDGWRRANVVFGRWVKN</sequence>
<keyword evidence="2" id="KW-0808">Transferase</keyword>
<proteinExistence type="predicted"/>
<dbReference type="Pfam" id="PF08241">
    <property type="entry name" value="Methyltransf_11"/>
    <property type="match status" value="1"/>
</dbReference>
<dbReference type="GO" id="GO:0008757">
    <property type="term" value="F:S-adenosylmethionine-dependent methyltransferase activity"/>
    <property type="evidence" value="ECO:0007669"/>
    <property type="project" value="InterPro"/>
</dbReference>
<dbReference type="PANTHER" id="PTHR42912">
    <property type="entry name" value="METHYLTRANSFERASE"/>
    <property type="match status" value="1"/>
</dbReference>
<feature type="domain" description="Methyltransferase type 11" evidence="1">
    <location>
        <begin position="72"/>
        <end position="165"/>
    </location>
</feature>
<evidence type="ECO:0000259" key="1">
    <source>
        <dbReference type="Pfam" id="PF08241"/>
    </source>
</evidence>
<dbReference type="Proteomes" id="UP000245368">
    <property type="component" value="Chromosome"/>
</dbReference>
<reference evidence="2 3" key="1">
    <citation type="submission" date="2018-05" db="EMBL/GenBank/DDBJ databases">
        <title>Complete Genome Sequence of Deinococcus sp. strain 17bor-2.</title>
        <authorList>
            <person name="Srinivasan S."/>
        </authorList>
    </citation>
    <scope>NUCLEOTIDE SEQUENCE [LARGE SCALE GENOMIC DNA]</scope>
    <source>
        <strain evidence="2 3">17bor-2</strain>
    </source>
</reference>
<protein>
    <submittedName>
        <fullName evidence="2">SAM-dependent methyltransferase</fullName>
    </submittedName>
</protein>
<evidence type="ECO:0000313" key="2">
    <source>
        <dbReference type="EMBL" id="AWN22922.1"/>
    </source>
</evidence>
<dbReference type="AlphaFoldDB" id="A0A2Z3JD09"/>
<organism evidence="2 3">
    <name type="scientific">Deinococcus irradiatisoli</name>
    <dbReference type="NCBI Taxonomy" id="2202254"/>
    <lineage>
        <taxon>Bacteria</taxon>
        <taxon>Thermotogati</taxon>
        <taxon>Deinococcota</taxon>
        <taxon>Deinococci</taxon>
        <taxon>Deinococcales</taxon>
        <taxon>Deinococcaceae</taxon>
        <taxon>Deinococcus</taxon>
    </lineage>
</organism>
<dbReference type="InterPro" id="IPR013216">
    <property type="entry name" value="Methyltransf_11"/>
</dbReference>
<name>A0A2Z3JD09_9DEIO</name>